<evidence type="ECO:0000256" key="1">
    <source>
        <dbReference type="ARBA" id="ARBA00022553"/>
    </source>
</evidence>
<evidence type="ECO:0000313" key="7">
    <source>
        <dbReference type="Proteomes" id="UP001620408"/>
    </source>
</evidence>
<dbReference type="Proteomes" id="UP001620408">
    <property type="component" value="Unassembled WGS sequence"/>
</dbReference>
<dbReference type="SMART" id="SM00421">
    <property type="entry name" value="HTH_LUXR"/>
    <property type="match status" value="1"/>
</dbReference>
<accession>A0ABW8K8I1</accession>
<dbReference type="Pfam" id="PF00196">
    <property type="entry name" value="GerE"/>
    <property type="match status" value="1"/>
</dbReference>
<dbReference type="InterPro" id="IPR001789">
    <property type="entry name" value="Sig_transdc_resp-reg_receiver"/>
</dbReference>
<evidence type="ECO:0000256" key="2">
    <source>
        <dbReference type="ARBA" id="ARBA00023125"/>
    </source>
</evidence>
<proteinExistence type="predicted"/>
<dbReference type="InterPro" id="IPR058245">
    <property type="entry name" value="NreC/VraR/RcsB-like_REC"/>
</dbReference>
<dbReference type="Pfam" id="PF00072">
    <property type="entry name" value="Response_reg"/>
    <property type="match status" value="1"/>
</dbReference>
<dbReference type="Gene3D" id="1.10.10.10">
    <property type="entry name" value="Winged helix-like DNA-binding domain superfamily/Winged helix DNA-binding domain"/>
    <property type="match status" value="1"/>
</dbReference>
<evidence type="ECO:0000259" key="4">
    <source>
        <dbReference type="PROSITE" id="PS50043"/>
    </source>
</evidence>
<gene>
    <name evidence="6" type="ORF">ISS97_16585</name>
</gene>
<feature type="modified residue" description="4-aspartylphosphate" evidence="3">
    <location>
        <position position="55"/>
    </location>
</feature>
<feature type="domain" description="Response regulatory" evidence="5">
    <location>
        <begin position="4"/>
        <end position="123"/>
    </location>
</feature>
<name>A0ABW8K8I1_9GAMM</name>
<reference evidence="6 7" key="1">
    <citation type="submission" date="2020-10" db="EMBL/GenBank/DDBJ databases">
        <title>Phylogeny of dyella-like bacteria.</title>
        <authorList>
            <person name="Fu J."/>
        </authorList>
    </citation>
    <scope>NUCLEOTIDE SEQUENCE [LARGE SCALE GENOMIC DNA]</scope>
    <source>
        <strain evidence="6 7">BB4</strain>
    </source>
</reference>
<dbReference type="InterPro" id="IPR016032">
    <property type="entry name" value="Sig_transdc_resp-reg_C-effctor"/>
</dbReference>
<dbReference type="InterPro" id="IPR000792">
    <property type="entry name" value="Tscrpt_reg_LuxR_C"/>
</dbReference>
<evidence type="ECO:0000259" key="5">
    <source>
        <dbReference type="PROSITE" id="PS50110"/>
    </source>
</evidence>
<dbReference type="SUPFAM" id="SSF52172">
    <property type="entry name" value="CheY-like"/>
    <property type="match status" value="1"/>
</dbReference>
<sequence>MIPRIVLAGDQPVALIGIAEAIARSGVGLVTGQAASMDELQDILQTGWCDLIVTDFRMPERDRTGGLALLQDIRTAYPKIPLAVMTGMDNPAIHHAVLSMGVKALISKSDRLNEIPQAIKEVMLGSTYLSTTVLLAIVQGGLPLDFQQPRLSCLGREECRIVSALAAGSSVEDIASKLGVSTAIVFWRKHAVMRKLGARSDRELFAYLDELAGLPGEWFVDEEPMPELA</sequence>
<organism evidence="6 7">
    <name type="scientific">Dyella koreensis</name>
    <dbReference type="NCBI Taxonomy" id="311235"/>
    <lineage>
        <taxon>Bacteria</taxon>
        <taxon>Pseudomonadati</taxon>
        <taxon>Pseudomonadota</taxon>
        <taxon>Gammaproteobacteria</taxon>
        <taxon>Lysobacterales</taxon>
        <taxon>Rhodanobacteraceae</taxon>
        <taxon>Dyella</taxon>
    </lineage>
</organism>
<dbReference type="Gene3D" id="3.40.50.2300">
    <property type="match status" value="1"/>
</dbReference>
<dbReference type="InterPro" id="IPR011006">
    <property type="entry name" value="CheY-like_superfamily"/>
</dbReference>
<dbReference type="CDD" id="cd17535">
    <property type="entry name" value="REC_NarL-like"/>
    <property type="match status" value="1"/>
</dbReference>
<protein>
    <submittedName>
        <fullName evidence="6">Response regulator transcription factor</fullName>
    </submittedName>
</protein>
<dbReference type="PANTHER" id="PTHR45566:SF1">
    <property type="entry name" value="HTH-TYPE TRANSCRIPTIONAL REGULATOR YHJB-RELATED"/>
    <property type="match status" value="1"/>
</dbReference>
<keyword evidence="2" id="KW-0238">DNA-binding</keyword>
<evidence type="ECO:0000256" key="3">
    <source>
        <dbReference type="PROSITE-ProRule" id="PRU00169"/>
    </source>
</evidence>
<dbReference type="PROSITE" id="PS50110">
    <property type="entry name" value="RESPONSE_REGULATORY"/>
    <property type="match status" value="1"/>
</dbReference>
<feature type="domain" description="HTH luxR-type" evidence="4">
    <location>
        <begin position="147"/>
        <end position="212"/>
    </location>
</feature>
<dbReference type="InterPro" id="IPR036388">
    <property type="entry name" value="WH-like_DNA-bd_sf"/>
</dbReference>
<evidence type="ECO:0000313" key="6">
    <source>
        <dbReference type="EMBL" id="MFK2918890.1"/>
    </source>
</evidence>
<dbReference type="InterPro" id="IPR051015">
    <property type="entry name" value="EvgA-like"/>
</dbReference>
<dbReference type="SMART" id="SM00448">
    <property type="entry name" value="REC"/>
    <property type="match status" value="1"/>
</dbReference>
<keyword evidence="7" id="KW-1185">Reference proteome</keyword>
<dbReference type="CDD" id="cd06170">
    <property type="entry name" value="LuxR_C_like"/>
    <property type="match status" value="1"/>
</dbReference>
<dbReference type="PROSITE" id="PS50043">
    <property type="entry name" value="HTH_LUXR_2"/>
    <property type="match status" value="1"/>
</dbReference>
<dbReference type="RefSeq" id="WP_379983492.1">
    <property type="nucleotide sequence ID" value="NZ_JADIKD010000012.1"/>
</dbReference>
<dbReference type="SUPFAM" id="SSF46894">
    <property type="entry name" value="C-terminal effector domain of the bipartite response regulators"/>
    <property type="match status" value="1"/>
</dbReference>
<comment type="caution">
    <text evidence="6">The sequence shown here is derived from an EMBL/GenBank/DDBJ whole genome shotgun (WGS) entry which is preliminary data.</text>
</comment>
<keyword evidence="1 3" id="KW-0597">Phosphoprotein</keyword>
<dbReference type="PANTHER" id="PTHR45566">
    <property type="entry name" value="HTH-TYPE TRANSCRIPTIONAL REGULATOR YHJB-RELATED"/>
    <property type="match status" value="1"/>
</dbReference>
<dbReference type="EMBL" id="JADIKD010000012">
    <property type="protein sequence ID" value="MFK2918890.1"/>
    <property type="molecule type" value="Genomic_DNA"/>
</dbReference>